<proteinExistence type="predicted"/>
<protein>
    <submittedName>
        <fullName evidence="1">HNH endonuclease</fullName>
    </submittedName>
</protein>
<dbReference type="GO" id="GO:0004519">
    <property type="term" value="F:endonuclease activity"/>
    <property type="evidence" value="ECO:0007669"/>
    <property type="project" value="UniProtKB-KW"/>
</dbReference>
<dbReference type="RefSeq" id="WP_252816251.1">
    <property type="nucleotide sequence ID" value="NZ_JAMXQS010000002.1"/>
</dbReference>
<evidence type="ECO:0000313" key="2">
    <source>
        <dbReference type="Proteomes" id="UP001205906"/>
    </source>
</evidence>
<dbReference type="Proteomes" id="UP001205906">
    <property type="component" value="Unassembled WGS sequence"/>
</dbReference>
<organism evidence="1 2">
    <name type="scientific">Mesorhizobium liriopis</name>
    <dbReference type="NCBI Taxonomy" id="2953882"/>
    <lineage>
        <taxon>Bacteria</taxon>
        <taxon>Pseudomonadati</taxon>
        <taxon>Pseudomonadota</taxon>
        <taxon>Alphaproteobacteria</taxon>
        <taxon>Hyphomicrobiales</taxon>
        <taxon>Phyllobacteriaceae</taxon>
        <taxon>Mesorhizobium</taxon>
    </lineage>
</organism>
<reference evidence="1 2" key="1">
    <citation type="submission" date="2022-06" db="EMBL/GenBank/DDBJ databases">
        <title>Mesorhizobium sp. strain RP14 Genome sequencing and assembly.</title>
        <authorList>
            <person name="Kim I."/>
        </authorList>
    </citation>
    <scope>NUCLEOTIDE SEQUENCE [LARGE SCALE GENOMIC DNA]</scope>
    <source>
        <strain evidence="2">RP14(2022)</strain>
    </source>
</reference>
<keyword evidence="1" id="KW-0378">Hydrolase</keyword>
<keyword evidence="2" id="KW-1185">Reference proteome</keyword>
<dbReference type="EMBL" id="JAMXQS010000002">
    <property type="protein sequence ID" value="MCO6048959.1"/>
    <property type="molecule type" value="Genomic_DNA"/>
</dbReference>
<comment type="caution">
    <text evidence="1">The sequence shown here is derived from an EMBL/GenBank/DDBJ whole genome shotgun (WGS) entry which is preliminary data.</text>
</comment>
<accession>A0ABT1C2B8</accession>
<sequence length="99" mass="11344">MARRSEKAEGELQPCWLCARPLGSRVEWHHPKPKSRGGRETVPVHPICHRALHATFTNHELARLADDDKLPSAEPLMQKFLGWIARKPPDFHAPTRGRR</sequence>
<gene>
    <name evidence="1" type="ORF">NGM99_04040</name>
</gene>
<keyword evidence="1" id="KW-0540">Nuclease</keyword>
<name>A0ABT1C2B8_9HYPH</name>
<keyword evidence="1" id="KW-0255">Endonuclease</keyword>
<evidence type="ECO:0000313" key="1">
    <source>
        <dbReference type="EMBL" id="MCO6048959.1"/>
    </source>
</evidence>